<reference evidence="2" key="2">
    <citation type="submission" date="2013-10" db="EMBL/GenBank/DDBJ databases">
        <authorList>
            <person name="Aslett M."/>
        </authorList>
    </citation>
    <scope>NUCLEOTIDE SEQUENCE [LARGE SCALE GENOMIC DNA]</scope>
    <source>
        <strain evidence="2">Houghton</strain>
    </source>
</reference>
<name>U6KQR6_EIMTE</name>
<keyword evidence="3" id="KW-1185">Reference proteome</keyword>
<dbReference type="Proteomes" id="UP000030747">
    <property type="component" value="Unassembled WGS sequence"/>
</dbReference>
<dbReference type="OrthoDB" id="348934at2759"/>
<dbReference type="InterPro" id="IPR012337">
    <property type="entry name" value="RNaseH-like_sf"/>
</dbReference>
<accession>U6KQR6</accession>
<proteinExistence type="predicted"/>
<sequence>MTAGKCPLPQFKLDRSVAATASAKTAQVSTTGAAQQRSSCGEDRVTLVEWFRPNGGSQQKEEQQQQLQHAQHLAHQQNVTAPEQQRQEWKQQQGWRKQQQQLRGLDSSEVRSLLLQCRSVLSFDLGSQKTGVAIAERNLHSRHLFAAAVSAQQQLQQQQHSLLQHEAAAAHEPLLWPADYSGLYSTVSLMFLSHERSFASLLPLLLQQQQQQQADLLLLGLPLNPCLPPHLRFQTSRVQRHLSVARELQCRLTAAAAQEGAAAAAAVPVLLVDESYSTWRARKRHKCEKRKGPPRSRLDSAAACEMLQELLAAAASTAGPTRVLQLRAPREFTRQKQNDPLLQMEAPESSEPST</sequence>
<evidence type="ECO:0000313" key="3">
    <source>
        <dbReference type="Proteomes" id="UP000030747"/>
    </source>
</evidence>
<dbReference type="RefSeq" id="XP_013228621.1">
    <property type="nucleotide sequence ID" value="XM_013373167.1"/>
</dbReference>
<dbReference type="GO" id="GO:0006139">
    <property type="term" value="P:nucleobase-containing compound metabolic process"/>
    <property type="evidence" value="ECO:0007669"/>
    <property type="project" value="InterPro"/>
</dbReference>
<feature type="region of interest" description="Disordered" evidence="1">
    <location>
        <begin position="329"/>
        <end position="354"/>
    </location>
</feature>
<dbReference type="GeneID" id="25251268"/>
<reference evidence="2" key="1">
    <citation type="submission" date="2013-10" db="EMBL/GenBank/DDBJ databases">
        <title>Genomic analysis of the causative agents of coccidiosis in chickens.</title>
        <authorList>
            <person name="Reid A.J."/>
            <person name="Blake D."/>
            <person name="Billington K."/>
            <person name="Browne H."/>
            <person name="Dunn M."/>
            <person name="Hung S."/>
            <person name="Kawahara F."/>
            <person name="Miranda-Saavedra D."/>
            <person name="Mourier T."/>
            <person name="Nagra H."/>
            <person name="Otto T.D."/>
            <person name="Rawlings N."/>
            <person name="Sanchez A."/>
            <person name="Sanders M."/>
            <person name="Subramaniam C."/>
            <person name="Tay Y."/>
            <person name="Dear P."/>
            <person name="Doerig C."/>
            <person name="Gruber A."/>
            <person name="Parkinson J."/>
            <person name="Shirley M."/>
            <person name="Wan K.L."/>
            <person name="Berriman M."/>
            <person name="Tomley F."/>
            <person name="Pain A."/>
        </authorList>
    </citation>
    <scope>NUCLEOTIDE SEQUENCE [LARGE SCALE GENOMIC DNA]</scope>
    <source>
        <strain evidence="2">Houghton</strain>
    </source>
</reference>
<dbReference type="EMBL" id="HG673777">
    <property type="protein sequence ID" value="CDJ37783.1"/>
    <property type="molecule type" value="Genomic_DNA"/>
</dbReference>
<dbReference type="SUPFAM" id="SSF53098">
    <property type="entry name" value="Ribonuclease H-like"/>
    <property type="match status" value="1"/>
</dbReference>
<organism evidence="2 3">
    <name type="scientific">Eimeria tenella</name>
    <name type="common">Coccidian parasite</name>
    <dbReference type="NCBI Taxonomy" id="5802"/>
    <lineage>
        <taxon>Eukaryota</taxon>
        <taxon>Sar</taxon>
        <taxon>Alveolata</taxon>
        <taxon>Apicomplexa</taxon>
        <taxon>Conoidasida</taxon>
        <taxon>Coccidia</taxon>
        <taxon>Eucoccidiorida</taxon>
        <taxon>Eimeriorina</taxon>
        <taxon>Eimeriidae</taxon>
        <taxon>Eimeria</taxon>
    </lineage>
</organism>
<protein>
    <recommendedName>
        <fullName evidence="4">YqgF/RNase H-like domain-containing protein</fullName>
    </recommendedName>
</protein>
<dbReference type="AlphaFoldDB" id="U6KQR6"/>
<evidence type="ECO:0008006" key="4">
    <source>
        <dbReference type="Google" id="ProtNLM"/>
    </source>
</evidence>
<evidence type="ECO:0000256" key="1">
    <source>
        <dbReference type="SAM" id="MobiDB-lite"/>
    </source>
</evidence>
<dbReference type="VEuPathDB" id="ToxoDB:ETH2_1590900"/>
<gene>
    <name evidence="2" type="ORF">ETH_00010365</name>
</gene>
<dbReference type="Gene3D" id="3.30.420.140">
    <property type="entry name" value="YqgF/RNase H-like domain"/>
    <property type="match status" value="1"/>
</dbReference>
<feature type="region of interest" description="Disordered" evidence="1">
    <location>
        <begin position="71"/>
        <end position="92"/>
    </location>
</feature>
<dbReference type="InterPro" id="IPR037027">
    <property type="entry name" value="YqgF/RNaseH-like_dom_sf"/>
</dbReference>
<evidence type="ECO:0000313" key="2">
    <source>
        <dbReference type="EMBL" id="CDJ37783.1"/>
    </source>
</evidence>
<dbReference type="VEuPathDB" id="ToxoDB:ETH_00010365"/>